<feature type="compositionally biased region" description="Low complexity" evidence="1">
    <location>
        <begin position="422"/>
        <end position="436"/>
    </location>
</feature>
<dbReference type="SMART" id="SM00513">
    <property type="entry name" value="SAP"/>
    <property type="match status" value="1"/>
</dbReference>
<evidence type="ECO:0000313" key="4">
    <source>
        <dbReference type="Proteomes" id="UP000664859"/>
    </source>
</evidence>
<feature type="region of interest" description="Disordered" evidence="1">
    <location>
        <begin position="249"/>
        <end position="299"/>
    </location>
</feature>
<evidence type="ECO:0000256" key="1">
    <source>
        <dbReference type="SAM" id="MobiDB-lite"/>
    </source>
</evidence>
<reference evidence="3" key="1">
    <citation type="submission" date="2021-02" db="EMBL/GenBank/DDBJ databases">
        <title>First Annotated Genome of the Yellow-green Alga Tribonema minus.</title>
        <authorList>
            <person name="Mahan K.M."/>
        </authorList>
    </citation>
    <scope>NUCLEOTIDE SEQUENCE</scope>
    <source>
        <strain evidence="3">UTEX B ZZ1240</strain>
    </source>
</reference>
<accession>A0A835ZB98</accession>
<dbReference type="InterPro" id="IPR036361">
    <property type="entry name" value="SAP_dom_sf"/>
</dbReference>
<evidence type="ECO:0000313" key="3">
    <source>
        <dbReference type="EMBL" id="KAG5188992.1"/>
    </source>
</evidence>
<proteinExistence type="predicted"/>
<sequence length="619" mass="67921">MLLTAAYMRARLGPQVEADKHTATVLNRVGDSILALEDTHLCHGVVELAEPINVQVKAIDTSKTITLQLPSVLDNKAQGSGPKPSYEAFLAACEPSGFGHRKLTVYDDEVRKALHVPPVRIVATGVDIEALGILDEVRSKLAPFAKLGITAELLKCNVYEKGGFFETHRDTPRDELAFGSLMHVENSGAEISCEVTESVTFCNICRLYTRSDCSDAPLHDRPQVVCLPAAFVGSELCIWNDSAATAEAEAAPPASPVEPAAKRAKTGSATPHESESESGPESESEEGSDEEEQEPEELRGSFRLNWGAKLIVKDPERRSISGGEIRAARSQRRTPACLPMRCAALCTVRSAVAHADRRAPLFDARVNCISSLRTYAVAHAHRRAARRVAVRAAYIPMHLPAHMQSPCSAESSLRVFRAARAPPSPATSTHARATHPMPAAPRWLSTGGEDRSVAELEEDMRARAPRPLLQWAAFYGHCRHRITRVEAGHRITLTYVLRRHAAEPGLAPLPAVPAPPPVDVEAIGPVNAHSDDDYDAMRMPELKDLCRARKVQVSGTKPVLIERLRAYDYEKSESRPEPELMMYCTCVRICRIGPRKMALLAEEFMLLRLLQLMLRGPLQ</sequence>
<name>A0A835ZB98_9STRA</name>
<dbReference type="OrthoDB" id="124619at2759"/>
<comment type="caution">
    <text evidence="3">The sequence shown here is derived from an EMBL/GenBank/DDBJ whole genome shotgun (WGS) entry which is preliminary data.</text>
</comment>
<feature type="region of interest" description="Disordered" evidence="1">
    <location>
        <begin position="422"/>
        <end position="446"/>
    </location>
</feature>
<dbReference type="PANTHER" id="PTHR33099:SF14">
    <property type="entry name" value="PROLYL 4-HYDROXYLASE ALPHA SUBUNIT FE(2+) 2OG DIOXYGENASE DOMAIN-CONTAINING PROTEIN"/>
    <property type="match status" value="1"/>
</dbReference>
<dbReference type="PANTHER" id="PTHR33099">
    <property type="entry name" value="FE2OG DIOXYGENASE DOMAIN-CONTAINING PROTEIN"/>
    <property type="match status" value="1"/>
</dbReference>
<organism evidence="3 4">
    <name type="scientific">Tribonema minus</name>
    <dbReference type="NCBI Taxonomy" id="303371"/>
    <lineage>
        <taxon>Eukaryota</taxon>
        <taxon>Sar</taxon>
        <taxon>Stramenopiles</taxon>
        <taxon>Ochrophyta</taxon>
        <taxon>PX clade</taxon>
        <taxon>Xanthophyceae</taxon>
        <taxon>Tribonematales</taxon>
        <taxon>Tribonemataceae</taxon>
        <taxon>Tribonema</taxon>
    </lineage>
</organism>
<dbReference type="SUPFAM" id="SSF68906">
    <property type="entry name" value="SAP domain"/>
    <property type="match status" value="1"/>
</dbReference>
<dbReference type="InterPro" id="IPR003034">
    <property type="entry name" value="SAP_dom"/>
</dbReference>
<dbReference type="Gene3D" id="1.10.720.30">
    <property type="entry name" value="SAP domain"/>
    <property type="match status" value="1"/>
</dbReference>
<dbReference type="Pfam" id="PF02037">
    <property type="entry name" value="SAP"/>
    <property type="match status" value="1"/>
</dbReference>
<gene>
    <name evidence="3" type="ORF">JKP88DRAFT_303126</name>
</gene>
<dbReference type="EMBL" id="JAFCMP010000058">
    <property type="protein sequence ID" value="KAG5188992.1"/>
    <property type="molecule type" value="Genomic_DNA"/>
</dbReference>
<feature type="compositionally biased region" description="Acidic residues" evidence="1">
    <location>
        <begin position="276"/>
        <end position="295"/>
    </location>
</feature>
<evidence type="ECO:0000259" key="2">
    <source>
        <dbReference type="PROSITE" id="PS50800"/>
    </source>
</evidence>
<dbReference type="PROSITE" id="PS50800">
    <property type="entry name" value="SAP"/>
    <property type="match status" value="1"/>
</dbReference>
<dbReference type="AlphaFoldDB" id="A0A835ZB98"/>
<feature type="domain" description="SAP" evidence="2">
    <location>
        <begin position="534"/>
        <end position="568"/>
    </location>
</feature>
<keyword evidence="4" id="KW-1185">Reference proteome</keyword>
<dbReference type="Proteomes" id="UP000664859">
    <property type="component" value="Unassembled WGS sequence"/>
</dbReference>
<protein>
    <recommendedName>
        <fullName evidence="2">SAP domain-containing protein</fullName>
    </recommendedName>
</protein>